<dbReference type="PROSITE" id="PS00818">
    <property type="entry name" value="DPS_1"/>
    <property type="match status" value="1"/>
</dbReference>
<sequence length="145" mass="16788">MEKLIEKLNMYMSNLAVLHRKLQNYHWNVKGPEFFVLHAKLEEYYDHINDSIDVIAEEILKLQGQPLGTMADYLKVATLKEAENKKVSGAVIIKSLIEDFTFMKKEISDIKALADENNVYEVSAMADNYIGEYSKSIWMLHQSQE</sequence>
<name>A0A134CE69_9FIRM</name>
<dbReference type="Gene3D" id="1.20.1260.10">
    <property type="match status" value="1"/>
</dbReference>
<accession>A0A134CE69</accession>
<dbReference type="EMBL" id="LSDT01000046">
    <property type="protein sequence ID" value="KXB90505.1"/>
    <property type="molecule type" value="Genomic_DNA"/>
</dbReference>
<gene>
    <name evidence="4" type="ORF">HMPREF3182_01260</name>
</gene>
<dbReference type="PANTHER" id="PTHR42932:SF1">
    <property type="entry name" value="GENERAL STRESS PROTEIN 20U"/>
    <property type="match status" value="1"/>
</dbReference>
<dbReference type="SUPFAM" id="SSF47240">
    <property type="entry name" value="Ferritin-like"/>
    <property type="match status" value="1"/>
</dbReference>
<dbReference type="GO" id="GO:0008199">
    <property type="term" value="F:ferric iron binding"/>
    <property type="evidence" value="ECO:0007669"/>
    <property type="project" value="InterPro"/>
</dbReference>
<proteinExistence type="inferred from homology"/>
<evidence type="ECO:0000256" key="2">
    <source>
        <dbReference type="RuleBase" id="RU003875"/>
    </source>
</evidence>
<comment type="caution">
    <text evidence="4">The sequence shown here is derived from an EMBL/GenBank/DDBJ whole genome shotgun (WGS) entry which is preliminary data.</text>
</comment>
<dbReference type="CDD" id="cd01043">
    <property type="entry name" value="DPS"/>
    <property type="match status" value="1"/>
</dbReference>
<evidence type="ECO:0000313" key="4">
    <source>
        <dbReference type="EMBL" id="KXB90505.1"/>
    </source>
</evidence>
<dbReference type="STRING" id="1588748.HMPREF3182_01260"/>
<comment type="similarity">
    <text evidence="1 2">Belongs to the Dps family.</text>
</comment>
<dbReference type="InterPro" id="IPR008331">
    <property type="entry name" value="Ferritin_DPS_dom"/>
</dbReference>
<dbReference type="InterPro" id="IPR002177">
    <property type="entry name" value="DPS_DNA-bd"/>
</dbReference>
<evidence type="ECO:0000313" key="5">
    <source>
        <dbReference type="Proteomes" id="UP000070160"/>
    </source>
</evidence>
<dbReference type="AlphaFoldDB" id="A0A134CE69"/>
<dbReference type="GO" id="GO:0016722">
    <property type="term" value="F:oxidoreductase activity, acting on metal ions"/>
    <property type="evidence" value="ECO:0007669"/>
    <property type="project" value="InterPro"/>
</dbReference>
<dbReference type="PRINTS" id="PR01346">
    <property type="entry name" value="HELNAPAPROT"/>
</dbReference>
<dbReference type="PANTHER" id="PTHR42932">
    <property type="entry name" value="GENERAL STRESS PROTEIN 20U"/>
    <property type="match status" value="1"/>
</dbReference>
<feature type="domain" description="Ferritin/DPS" evidence="3">
    <location>
        <begin position="5"/>
        <end position="141"/>
    </location>
</feature>
<dbReference type="RefSeq" id="WP_062486181.1">
    <property type="nucleotide sequence ID" value="NZ_KQ960953.1"/>
</dbReference>
<reference evidence="5" key="1">
    <citation type="submission" date="2016-01" db="EMBL/GenBank/DDBJ databases">
        <authorList>
            <person name="Mitreva M."/>
            <person name="Pepin K.H."/>
            <person name="Mihindukulasuriya K.A."/>
            <person name="Fulton R."/>
            <person name="Fronick C."/>
            <person name="O'Laughlin M."/>
            <person name="Miner T."/>
            <person name="Herter B."/>
            <person name="Rosa B.A."/>
            <person name="Cordes M."/>
            <person name="Tomlinson C."/>
            <person name="Wollam A."/>
            <person name="Palsikar V.B."/>
            <person name="Mardis E.R."/>
            <person name="Wilson R.K."/>
        </authorList>
    </citation>
    <scope>NUCLEOTIDE SEQUENCE [LARGE SCALE GENOMIC DNA]</scope>
    <source>
        <strain evidence="5">KA00182</strain>
    </source>
</reference>
<organism evidence="4 5">
    <name type="scientific">Megasphaera hutchinsoni</name>
    <dbReference type="NCBI Taxonomy" id="1588748"/>
    <lineage>
        <taxon>Bacteria</taxon>
        <taxon>Bacillati</taxon>
        <taxon>Bacillota</taxon>
        <taxon>Negativicutes</taxon>
        <taxon>Veillonellales</taxon>
        <taxon>Veillonellaceae</taxon>
        <taxon>Megasphaera</taxon>
    </lineage>
</organism>
<dbReference type="Pfam" id="PF00210">
    <property type="entry name" value="Ferritin"/>
    <property type="match status" value="1"/>
</dbReference>
<dbReference type="InterPro" id="IPR023188">
    <property type="entry name" value="DPS_DNA-bd_CS"/>
</dbReference>
<dbReference type="InterPro" id="IPR012347">
    <property type="entry name" value="Ferritin-like"/>
</dbReference>
<evidence type="ECO:0000256" key="1">
    <source>
        <dbReference type="ARBA" id="ARBA00009497"/>
    </source>
</evidence>
<dbReference type="PATRIC" id="fig|1588748.3.peg.1217"/>
<dbReference type="Proteomes" id="UP000070160">
    <property type="component" value="Unassembled WGS sequence"/>
</dbReference>
<evidence type="ECO:0000259" key="3">
    <source>
        <dbReference type="Pfam" id="PF00210"/>
    </source>
</evidence>
<dbReference type="InterPro" id="IPR009078">
    <property type="entry name" value="Ferritin-like_SF"/>
</dbReference>
<keyword evidence="5" id="KW-1185">Reference proteome</keyword>
<dbReference type="PIRSF" id="PIRSF005900">
    <property type="entry name" value="Dps"/>
    <property type="match status" value="1"/>
</dbReference>
<protein>
    <submittedName>
        <fullName evidence="4">Putative DNA protection during starvation protein 1</fullName>
    </submittedName>
</protein>